<dbReference type="SMART" id="SM00614">
    <property type="entry name" value="ZnF_BED"/>
    <property type="match status" value="1"/>
</dbReference>
<evidence type="ECO:0000256" key="4">
    <source>
        <dbReference type="ARBA" id="ARBA00022771"/>
    </source>
</evidence>
<feature type="compositionally biased region" description="Low complexity" evidence="11">
    <location>
        <begin position="1"/>
        <end position="14"/>
    </location>
</feature>
<evidence type="ECO:0000256" key="9">
    <source>
        <dbReference type="ARBA" id="ARBA00023242"/>
    </source>
</evidence>
<dbReference type="Proteomes" id="UP001153555">
    <property type="component" value="Unassembled WGS sequence"/>
</dbReference>
<dbReference type="InterPro" id="IPR008906">
    <property type="entry name" value="HATC_C_dom"/>
</dbReference>
<dbReference type="SUPFAM" id="SSF53098">
    <property type="entry name" value="Ribonuclease H-like"/>
    <property type="match status" value="1"/>
</dbReference>
<dbReference type="InterPro" id="IPR003656">
    <property type="entry name" value="Znf_BED"/>
</dbReference>
<organism evidence="13 14">
    <name type="scientific">Striga hermonthica</name>
    <name type="common">Purple witchweed</name>
    <name type="synonym">Buchnera hermonthica</name>
    <dbReference type="NCBI Taxonomy" id="68872"/>
    <lineage>
        <taxon>Eukaryota</taxon>
        <taxon>Viridiplantae</taxon>
        <taxon>Streptophyta</taxon>
        <taxon>Embryophyta</taxon>
        <taxon>Tracheophyta</taxon>
        <taxon>Spermatophyta</taxon>
        <taxon>Magnoliopsida</taxon>
        <taxon>eudicotyledons</taxon>
        <taxon>Gunneridae</taxon>
        <taxon>Pentapetalae</taxon>
        <taxon>asterids</taxon>
        <taxon>lamiids</taxon>
        <taxon>Lamiales</taxon>
        <taxon>Orobanchaceae</taxon>
        <taxon>Buchnereae</taxon>
        <taxon>Striga</taxon>
    </lineage>
</organism>
<protein>
    <recommendedName>
        <fullName evidence="12">BED-type domain-containing protein</fullName>
    </recommendedName>
</protein>
<evidence type="ECO:0000256" key="11">
    <source>
        <dbReference type="SAM" id="MobiDB-lite"/>
    </source>
</evidence>
<dbReference type="InterPro" id="IPR036236">
    <property type="entry name" value="Znf_C2H2_sf"/>
</dbReference>
<keyword evidence="4 10" id="KW-0863">Zinc-finger</keyword>
<gene>
    <name evidence="13" type="ORF">SHERM_22541</name>
</gene>
<comment type="subunit">
    <text evidence="2">Homodimer.</text>
</comment>
<keyword evidence="9" id="KW-0539">Nucleus</keyword>
<evidence type="ECO:0000256" key="5">
    <source>
        <dbReference type="ARBA" id="ARBA00022833"/>
    </source>
</evidence>
<feature type="region of interest" description="Disordered" evidence="11">
    <location>
        <begin position="1"/>
        <end position="39"/>
    </location>
</feature>
<evidence type="ECO:0000256" key="10">
    <source>
        <dbReference type="PROSITE-ProRule" id="PRU00027"/>
    </source>
</evidence>
<evidence type="ECO:0000256" key="8">
    <source>
        <dbReference type="ARBA" id="ARBA00023163"/>
    </source>
</evidence>
<name>A0A9N7NAX0_STRHE</name>
<dbReference type="PANTHER" id="PTHR46481">
    <property type="entry name" value="ZINC FINGER BED DOMAIN-CONTAINING PROTEIN 4"/>
    <property type="match status" value="1"/>
</dbReference>
<reference evidence="13" key="1">
    <citation type="submission" date="2019-12" db="EMBL/GenBank/DDBJ databases">
        <authorList>
            <person name="Scholes J."/>
        </authorList>
    </citation>
    <scope>NUCLEOTIDE SEQUENCE</scope>
</reference>
<evidence type="ECO:0000313" key="14">
    <source>
        <dbReference type="Proteomes" id="UP001153555"/>
    </source>
</evidence>
<keyword evidence="6" id="KW-0805">Transcription regulation</keyword>
<evidence type="ECO:0000256" key="6">
    <source>
        <dbReference type="ARBA" id="ARBA00023015"/>
    </source>
</evidence>
<evidence type="ECO:0000256" key="1">
    <source>
        <dbReference type="ARBA" id="ARBA00004123"/>
    </source>
</evidence>
<dbReference type="InterPro" id="IPR052035">
    <property type="entry name" value="ZnF_BED_domain_contain"/>
</dbReference>
<dbReference type="SUPFAM" id="SSF57667">
    <property type="entry name" value="beta-beta-alpha zinc fingers"/>
    <property type="match status" value="1"/>
</dbReference>
<evidence type="ECO:0000256" key="7">
    <source>
        <dbReference type="ARBA" id="ARBA00023125"/>
    </source>
</evidence>
<dbReference type="PROSITE" id="PS50808">
    <property type="entry name" value="ZF_BED"/>
    <property type="match status" value="1"/>
</dbReference>
<keyword evidence="7" id="KW-0238">DNA-binding</keyword>
<accession>A0A9N7NAX0</accession>
<dbReference type="InterPro" id="IPR012337">
    <property type="entry name" value="RNaseH-like_sf"/>
</dbReference>
<dbReference type="InterPro" id="IPR025525">
    <property type="entry name" value="hAT-like_transposase_RNase-H"/>
</dbReference>
<keyword evidence="5" id="KW-0862">Zinc</keyword>
<dbReference type="EMBL" id="CACSLK010026087">
    <property type="protein sequence ID" value="CAA0825803.1"/>
    <property type="molecule type" value="Genomic_DNA"/>
</dbReference>
<evidence type="ECO:0000259" key="12">
    <source>
        <dbReference type="PROSITE" id="PS50808"/>
    </source>
</evidence>
<keyword evidence="8" id="KW-0804">Transcription</keyword>
<keyword evidence="14" id="KW-1185">Reference proteome</keyword>
<evidence type="ECO:0000256" key="2">
    <source>
        <dbReference type="ARBA" id="ARBA00011738"/>
    </source>
</evidence>
<dbReference type="Pfam" id="PF02892">
    <property type="entry name" value="zf-BED"/>
    <property type="match status" value="1"/>
</dbReference>
<comment type="subcellular location">
    <subcellularLocation>
        <location evidence="1">Nucleus</location>
    </subcellularLocation>
</comment>
<feature type="domain" description="BED-type" evidence="12">
    <location>
        <begin position="46"/>
        <end position="105"/>
    </location>
</feature>
<feature type="compositionally biased region" description="Acidic residues" evidence="11">
    <location>
        <begin position="21"/>
        <end position="39"/>
    </location>
</feature>
<sequence length="635" mass="72648">MASGSSSLPQSPSSVATEPEPVNDSESIEIEDDEPEEEMNVGSKRKLTYVVWKEFKRVKFLGEMKVKCMYCGKKLSAKSSSGTKHLHDHLACCQYRRCKLLGKNKNLIQPSLKFASRESGQLSVENYSFDPEVARRELAGMIILHEYPLSMVDHTGFRRFVSALQPLFKMVTRNTIRKDIMDAYMEEKKKAQEYMVGTKSRVAITTDMWTSENQKRGYMAVTAHFIDDSWTLRSIIMRFIYVPFPHTADIISDKLYDAFVEWNVDEKISTVTMDNCSTNDAVIPVLINKISSDKLMLNGQILHMRCCAHILNLIVRDGLDVIQPAIAKIRDSVAFWTATPKRLEKFEEIAKYVKVPTDNKLGLDCKTRWNSTYKMLSVALPYEASFNRATRVEKLYDFAPSKEDWTFAKEVVGRLKMFDDITALFSGTSYVTANVQLFKICEAKTKIMNWSACGIPIIEEMSTKMIKKFDKYWKDIQGPMGIAIVLDPRFKTDYLLGFFECLFGHSESCLEKVEVVKASLCDLMIEYQLDDEEDNTESSTPALDHSGFLSTISARVATRRPRVQVCTVASESAFSTSGRVLSEHRSRLTPEILEALMCSQDWMRRKYIDANNVDKPETFWSCLQEIQERMQKLLL</sequence>
<dbReference type="PANTHER" id="PTHR46481:SF11">
    <property type="entry name" value="ZINC FINGER BED DOMAIN-CONTAINING PROTEIN RICESLEEPER 2-LIKE"/>
    <property type="match status" value="1"/>
</dbReference>
<dbReference type="Pfam" id="PF05699">
    <property type="entry name" value="Dimer_Tnp_hAT"/>
    <property type="match status" value="1"/>
</dbReference>
<comment type="caution">
    <text evidence="13">The sequence shown here is derived from an EMBL/GenBank/DDBJ whole genome shotgun (WGS) entry which is preliminary data.</text>
</comment>
<dbReference type="GO" id="GO:0008270">
    <property type="term" value="F:zinc ion binding"/>
    <property type="evidence" value="ECO:0007669"/>
    <property type="project" value="UniProtKB-KW"/>
</dbReference>
<dbReference type="Pfam" id="PF14372">
    <property type="entry name" value="hAT-like_RNase-H"/>
    <property type="match status" value="1"/>
</dbReference>
<evidence type="ECO:0000256" key="3">
    <source>
        <dbReference type="ARBA" id="ARBA00022723"/>
    </source>
</evidence>
<keyword evidence="3" id="KW-0479">Metal-binding</keyword>
<proteinExistence type="predicted"/>
<dbReference type="GO" id="GO:0046983">
    <property type="term" value="F:protein dimerization activity"/>
    <property type="evidence" value="ECO:0007669"/>
    <property type="project" value="InterPro"/>
</dbReference>
<dbReference type="OrthoDB" id="912695at2759"/>
<evidence type="ECO:0000313" key="13">
    <source>
        <dbReference type="EMBL" id="CAA0825803.1"/>
    </source>
</evidence>
<dbReference type="GO" id="GO:0003677">
    <property type="term" value="F:DNA binding"/>
    <property type="evidence" value="ECO:0007669"/>
    <property type="project" value="UniProtKB-KW"/>
</dbReference>
<dbReference type="GO" id="GO:0005634">
    <property type="term" value="C:nucleus"/>
    <property type="evidence" value="ECO:0007669"/>
    <property type="project" value="UniProtKB-SubCell"/>
</dbReference>
<dbReference type="AlphaFoldDB" id="A0A9N7NAX0"/>